<protein>
    <submittedName>
        <fullName evidence="1">Uncharacterized protein</fullName>
    </submittedName>
</protein>
<dbReference type="AlphaFoldDB" id="A0A7U7JRU4"/>
<sequence length="71" mass="8220">MLAILMVRVFMADVSVSPTCAFINLLSSTALQNYHNCYFKNFSICLIIVIIIKKFIARDYQNLIIRDRSMN</sequence>
<evidence type="ECO:0000313" key="2">
    <source>
        <dbReference type="Proteomes" id="UP000236509"/>
    </source>
</evidence>
<gene>
    <name evidence="1" type="ORF">BN1326_150262</name>
</gene>
<organism evidence="1 2">
    <name type="scientific">Staphylococcus argenteus</name>
    <dbReference type="NCBI Taxonomy" id="985002"/>
    <lineage>
        <taxon>Bacteria</taxon>
        <taxon>Bacillati</taxon>
        <taxon>Bacillota</taxon>
        <taxon>Bacilli</taxon>
        <taxon>Bacillales</taxon>
        <taxon>Staphylococcaceae</taxon>
        <taxon>Staphylococcus</taxon>
    </lineage>
</organism>
<dbReference type="Proteomes" id="UP000236509">
    <property type="component" value="Unassembled WGS sequence"/>
</dbReference>
<dbReference type="EMBL" id="CVOU01000007">
    <property type="protein sequence ID" value="CRI18928.1"/>
    <property type="molecule type" value="Genomic_DNA"/>
</dbReference>
<comment type="caution">
    <text evidence="1">The sequence shown here is derived from an EMBL/GenBank/DDBJ whole genome shotgun (WGS) entry which is preliminary data.</text>
</comment>
<name>A0A7U7JRU4_9STAP</name>
<keyword evidence="2" id="KW-1185">Reference proteome</keyword>
<accession>A0A7U7JRU4</accession>
<proteinExistence type="predicted"/>
<reference evidence="1 2" key="1">
    <citation type="submission" date="2015-04" db="EMBL/GenBank/DDBJ databases">
        <authorList>
            <person name="Cao L."/>
            <person name="Gao C.H."/>
        </authorList>
    </citation>
    <scope>NUCLEOTIDE SEQUENCE [LARGE SCALE GENOMIC DNA]</scope>
    <source>
        <strain evidence="1 2">SH3</strain>
    </source>
</reference>
<evidence type="ECO:0000313" key="1">
    <source>
        <dbReference type="EMBL" id="CRI18928.1"/>
    </source>
</evidence>